<dbReference type="EMBL" id="JABSTQ010010416">
    <property type="protein sequence ID" value="KAG0421127.1"/>
    <property type="molecule type" value="Genomic_DNA"/>
</dbReference>
<evidence type="ECO:0000313" key="1">
    <source>
        <dbReference type="EMBL" id="KAG0421127.1"/>
    </source>
</evidence>
<protein>
    <submittedName>
        <fullName evidence="1">Uncharacterized protein</fullName>
    </submittedName>
</protein>
<dbReference type="Proteomes" id="UP000805193">
    <property type="component" value="Unassembled WGS sequence"/>
</dbReference>
<accession>A0AC60PLD2</accession>
<organism evidence="1 2">
    <name type="scientific">Ixodes persulcatus</name>
    <name type="common">Taiga tick</name>
    <dbReference type="NCBI Taxonomy" id="34615"/>
    <lineage>
        <taxon>Eukaryota</taxon>
        <taxon>Metazoa</taxon>
        <taxon>Ecdysozoa</taxon>
        <taxon>Arthropoda</taxon>
        <taxon>Chelicerata</taxon>
        <taxon>Arachnida</taxon>
        <taxon>Acari</taxon>
        <taxon>Parasitiformes</taxon>
        <taxon>Ixodida</taxon>
        <taxon>Ixodoidea</taxon>
        <taxon>Ixodidae</taxon>
        <taxon>Ixodinae</taxon>
        <taxon>Ixodes</taxon>
    </lineage>
</organism>
<reference evidence="1 2" key="1">
    <citation type="journal article" date="2020" name="Cell">
        <title>Large-Scale Comparative Analyses of Tick Genomes Elucidate Their Genetic Diversity and Vector Capacities.</title>
        <authorList>
            <consortium name="Tick Genome and Microbiome Consortium (TIGMIC)"/>
            <person name="Jia N."/>
            <person name="Wang J."/>
            <person name="Shi W."/>
            <person name="Du L."/>
            <person name="Sun Y."/>
            <person name="Zhan W."/>
            <person name="Jiang J.F."/>
            <person name="Wang Q."/>
            <person name="Zhang B."/>
            <person name="Ji P."/>
            <person name="Bell-Sakyi L."/>
            <person name="Cui X.M."/>
            <person name="Yuan T.T."/>
            <person name="Jiang B.G."/>
            <person name="Yang W.F."/>
            <person name="Lam T.T."/>
            <person name="Chang Q.C."/>
            <person name="Ding S.J."/>
            <person name="Wang X.J."/>
            <person name="Zhu J.G."/>
            <person name="Ruan X.D."/>
            <person name="Zhao L."/>
            <person name="Wei J.T."/>
            <person name="Ye R.Z."/>
            <person name="Que T.C."/>
            <person name="Du C.H."/>
            <person name="Zhou Y.H."/>
            <person name="Cheng J.X."/>
            <person name="Dai P.F."/>
            <person name="Guo W.B."/>
            <person name="Han X.H."/>
            <person name="Huang E.J."/>
            <person name="Li L.F."/>
            <person name="Wei W."/>
            <person name="Gao Y.C."/>
            <person name="Liu J.Z."/>
            <person name="Shao H.Z."/>
            <person name="Wang X."/>
            <person name="Wang C.C."/>
            <person name="Yang T.C."/>
            <person name="Huo Q.B."/>
            <person name="Li W."/>
            <person name="Chen H.Y."/>
            <person name="Chen S.E."/>
            <person name="Zhou L.G."/>
            <person name="Ni X.B."/>
            <person name="Tian J.H."/>
            <person name="Sheng Y."/>
            <person name="Liu T."/>
            <person name="Pan Y.S."/>
            <person name="Xia L.Y."/>
            <person name="Li J."/>
            <person name="Zhao F."/>
            <person name="Cao W.C."/>
        </authorList>
    </citation>
    <scope>NUCLEOTIDE SEQUENCE [LARGE SCALE GENOMIC DNA]</scope>
    <source>
        <strain evidence="1">Iper-2018</strain>
    </source>
</reference>
<sequence length="172" mass="19165">MTTPAAGVGEIYDNRIPKPQRLARACTVESAMRSRTNPSLPAFIHVAERQAIFKPTIPSLCQSPTQNNDVAYPLGSRYCRRPRDPEHVPAPVTLFPTMSAFTADEAENKQLMAAFLHRNMAMMMTKLANQANQVQGTTLPDLSALLPTFTGGSNPPFKRWIEELERTQRLAR</sequence>
<proteinExistence type="predicted"/>
<name>A0AC60PLD2_IXOPE</name>
<evidence type="ECO:0000313" key="2">
    <source>
        <dbReference type="Proteomes" id="UP000805193"/>
    </source>
</evidence>
<keyword evidence="2" id="KW-1185">Reference proteome</keyword>
<gene>
    <name evidence="1" type="ORF">HPB47_002973</name>
</gene>
<comment type="caution">
    <text evidence="1">The sequence shown here is derived from an EMBL/GenBank/DDBJ whole genome shotgun (WGS) entry which is preliminary data.</text>
</comment>